<comment type="similarity">
    <text evidence="4">Belongs to the SEC23/SEC24 family. SEC24 subfamily.</text>
</comment>
<dbReference type="Gene3D" id="3.40.50.410">
    <property type="entry name" value="von Willebrand factor, type A domain"/>
    <property type="match status" value="1"/>
</dbReference>
<dbReference type="Gene3D" id="2.20.70.10">
    <property type="match status" value="1"/>
</dbReference>
<evidence type="ECO:0000256" key="11">
    <source>
        <dbReference type="ARBA" id="ARBA00023136"/>
    </source>
</evidence>
<dbReference type="GO" id="GO:0030127">
    <property type="term" value="C:COPII vesicle coat"/>
    <property type="evidence" value="ECO:0007669"/>
    <property type="project" value="InterPro"/>
</dbReference>
<dbReference type="PANTHER" id="PTHR13803:SF39">
    <property type="entry name" value="SECRETORY 24AB, ISOFORM A"/>
    <property type="match status" value="1"/>
</dbReference>
<keyword evidence="10" id="KW-0333">Golgi apparatus</keyword>
<dbReference type="GO" id="GO:0000139">
    <property type="term" value="C:Golgi membrane"/>
    <property type="evidence" value="ECO:0007669"/>
    <property type="project" value="UniProtKB-SubCell"/>
</dbReference>
<evidence type="ECO:0000256" key="4">
    <source>
        <dbReference type="ARBA" id="ARBA00008334"/>
    </source>
</evidence>
<feature type="domain" description="WW" evidence="13">
    <location>
        <begin position="520"/>
        <end position="554"/>
    </location>
</feature>
<reference evidence="14" key="1">
    <citation type="submission" date="2023-11" db="EMBL/GenBank/DDBJ databases">
        <authorList>
            <person name="De Vega J J."/>
            <person name="De Vega J J."/>
        </authorList>
    </citation>
    <scope>NUCLEOTIDE SEQUENCE</scope>
</reference>
<feature type="compositionally biased region" description="Low complexity" evidence="12">
    <location>
        <begin position="629"/>
        <end position="670"/>
    </location>
</feature>
<keyword evidence="9" id="KW-0653">Protein transport</keyword>
<keyword evidence="15" id="KW-1185">Reference proteome</keyword>
<evidence type="ECO:0000256" key="8">
    <source>
        <dbReference type="ARBA" id="ARBA00022892"/>
    </source>
</evidence>
<proteinExistence type="inferred from homology"/>
<comment type="caution">
    <text evidence="14">The sequence shown here is derived from an EMBL/GenBank/DDBJ whole genome shotgun (WGS) entry which is preliminary data.</text>
</comment>
<dbReference type="SUPFAM" id="SSF81811">
    <property type="entry name" value="Helical domain of Sec23/24"/>
    <property type="match status" value="1"/>
</dbReference>
<dbReference type="GO" id="GO:0006886">
    <property type="term" value="P:intracellular protein transport"/>
    <property type="evidence" value="ECO:0007669"/>
    <property type="project" value="InterPro"/>
</dbReference>
<evidence type="ECO:0000256" key="12">
    <source>
        <dbReference type="SAM" id="MobiDB-lite"/>
    </source>
</evidence>
<dbReference type="InterPro" id="IPR036180">
    <property type="entry name" value="Gelsolin-like_dom_sf"/>
</dbReference>
<accession>A0AAD2HF57</accession>
<keyword evidence="8" id="KW-0931">ER-Golgi transport</keyword>
<evidence type="ECO:0000313" key="15">
    <source>
        <dbReference type="Proteomes" id="UP001295794"/>
    </source>
</evidence>
<gene>
    <name evidence="14" type="ORF">MYCIT1_LOCUS21765</name>
</gene>
<dbReference type="InterPro" id="IPR041742">
    <property type="entry name" value="Sec24-like_trunk_dom"/>
</dbReference>
<dbReference type="SUPFAM" id="SSF51045">
    <property type="entry name" value="WW domain"/>
    <property type="match status" value="1"/>
</dbReference>
<protein>
    <recommendedName>
        <fullName evidence="13">WW domain-containing protein</fullName>
    </recommendedName>
</protein>
<dbReference type="Gene3D" id="2.60.40.1670">
    <property type="entry name" value="beta-sandwich domain of Sec23/24"/>
    <property type="match status" value="1"/>
</dbReference>
<dbReference type="InterPro" id="IPR050550">
    <property type="entry name" value="SEC23_SEC24_subfamily"/>
</dbReference>
<dbReference type="InterPro" id="IPR029006">
    <property type="entry name" value="ADF-H/Gelsolin-like_dom_sf"/>
</dbReference>
<evidence type="ECO:0000256" key="7">
    <source>
        <dbReference type="ARBA" id="ARBA00022824"/>
    </source>
</evidence>
<dbReference type="InterPro" id="IPR036175">
    <property type="entry name" value="Sec23/24_helical_dom_sf"/>
</dbReference>
<dbReference type="InterPro" id="IPR006900">
    <property type="entry name" value="Sec23/24_helical_dom"/>
</dbReference>
<dbReference type="GO" id="GO:0008270">
    <property type="term" value="F:zinc ion binding"/>
    <property type="evidence" value="ECO:0007669"/>
    <property type="project" value="InterPro"/>
</dbReference>
<evidence type="ECO:0000313" key="14">
    <source>
        <dbReference type="EMBL" id="CAK5274537.1"/>
    </source>
</evidence>
<organism evidence="14 15">
    <name type="scientific">Mycena citricolor</name>
    <dbReference type="NCBI Taxonomy" id="2018698"/>
    <lineage>
        <taxon>Eukaryota</taxon>
        <taxon>Fungi</taxon>
        <taxon>Dikarya</taxon>
        <taxon>Basidiomycota</taxon>
        <taxon>Agaricomycotina</taxon>
        <taxon>Agaricomycetes</taxon>
        <taxon>Agaricomycetidae</taxon>
        <taxon>Agaricales</taxon>
        <taxon>Marasmiineae</taxon>
        <taxon>Mycenaceae</taxon>
        <taxon>Mycena</taxon>
    </lineage>
</organism>
<evidence type="ECO:0000256" key="2">
    <source>
        <dbReference type="ARBA" id="ARBA00004496"/>
    </source>
</evidence>
<dbReference type="GO" id="GO:0090110">
    <property type="term" value="P:COPII-coated vesicle cargo loading"/>
    <property type="evidence" value="ECO:0007669"/>
    <property type="project" value="TreeGrafter"/>
</dbReference>
<dbReference type="InterPro" id="IPR036465">
    <property type="entry name" value="vWFA_dom_sf"/>
</dbReference>
<dbReference type="Pfam" id="PF04811">
    <property type="entry name" value="Sec23_trunk"/>
    <property type="match status" value="1"/>
</dbReference>
<dbReference type="CDD" id="cd01479">
    <property type="entry name" value="Sec24-like"/>
    <property type="match status" value="1"/>
</dbReference>
<dbReference type="Pfam" id="PF08033">
    <property type="entry name" value="Sec23_BS"/>
    <property type="match status" value="1"/>
</dbReference>
<dbReference type="Proteomes" id="UP001295794">
    <property type="component" value="Unassembled WGS sequence"/>
</dbReference>
<evidence type="ECO:0000256" key="1">
    <source>
        <dbReference type="ARBA" id="ARBA00004394"/>
    </source>
</evidence>
<keyword evidence="11" id="KW-0472">Membrane</keyword>
<dbReference type="InterPro" id="IPR006896">
    <property type="entry name" value="Sec23/24_trunk_dom"/>
</dbReference>
<evidence type="ECO:0000256" key="3">
    <source>
        <dbReference type="ARBA" id="ARBA00004586"/>
    </source>
</evidence>
<dbReference type="SUPFAM" id="SSF81995">
    <property type="entry name" value="beta-sandwich domain of Sec23/24"/>
    <property type="match status" value="1"/>
</dbReference>
<evidence type="ECO:0000256" key="5">
    <source>
        <dbReference type="ARBA" id="ARBA00022448"/>
    </source>
</evidence>
<dbReference type="InterPro" id="IPR001202">
    <property type="entry name" value="WW_dom"/>
</dbReference>
<keyword evidence="7" id="KW-0256">Endoplasmic reticulum</keyword>
<dbReference type="GO" id="GO:0070971">
    <property type="term" value="C:endoplasmic reticulum exit site"/>
    <property type="evidence" value="ECO:0007669"/>
    <property type="project" value="TreeGrafter"/>
</dbReference>
<dbReference type="Pfam" id="PF00626">
    <property type="entry name" value="Gelsolin"/>
    <property type="match status" value="1"/>
</dbReference>
<dbReference type="SUPFAM" id="SSF82754">
    <property type="entry name" value="C-terminal, gelsolin-like domain of Sec23/24"/>
    <property type="match status" value="1"/>
</dbReference>
<name>A0AAD2HF57_9AGAR</name>
<dbReference type="InterPro" id="IPR007123">
    <property type="entry name" value="Gelsolin-like_dom"/>
</dbReference>
<dbReference type="InterPro" id="IPR036174">
    <property type="entry name" value="Znf_Sec23_Sec24_sf"/>
</dbReference>
<dbReference type="InterPro" id="IPR012990">
    <property type="entry name" value="Beta-sandwich_Sec23_24"/>
</dbReference>
<dbReference type="EMBL" id="CAVNYO010000403">
    <property type="protein sequence ID" value="CAK5274537.1"/>
    <property type="molecule type" value="Genomic_DNA"/>
</dbReference>
<dbReference type="GO" id="GO:0000149">
    <property type="term" value="F:SNARE binding"/>
    <property type="evidence" value="ECO:0007669"/>
    <property type="project" value="TreeGrafter"/>
</dbReference>
<dbReference type="SUPFAM" id="SSF53300">
    <property type="entry name" value="vWA-like"/>
    <property type="match status" value="1"/>
</dbReference>
<feature type="region of interest" description="Disordered" evidence="12">
    <location>
        <begin position="619"/>
        <end position="670"/>
    </location>
</feature>
<dbReference type="InterPro" id="IPR006895">
    <property type="entry name" value="Znf_Sec23_Sec24"/>
</dbReference>
<dbReference type="Pfam" id="PF04810">
    <property type="entry name" value="zf-Sec23_Sec24"/>
    <property type="match status" value="1"/>
</dbReference>
<dbReference type="Gene3D" id="3.40.20.10">
    <property type="entry name" value="Severin"/>
    <property type="match status" value="1"/>
</dbReference>
<dbReference type="PANTHER" id="PTHR13803">
    <property type="entry name" value="SEC24-RELATED PROTEIN"/>
    <property type="match status" value="1"/>
</dbReference>
<feature type="region of interest" description="Disordered" evidence="12">
    <location>
        <begin position="545"/>
        <end position="582"/>
    </location>
</feature>
<sequence length="1458" mass="160558">MRWTAPPTRREVSLALFSLIVFALSYNIDSTVRIVGVSRENAVLSRLGFGGNSALGPDGIRISGAQDALERAIYGEWAWQEGEVAGDAAGSGQAKGVGRFGAMWLGKRDIGEVRSRTLGQLTVDQAIWRWGDDVPRGKVVKHVPGYTTVDNIILFNGTMNIVTEDPESVPPLSHIVLSTDLNKWNVLTPDQARRKFGSYGGRISGVSWMGADSSPHNSTLIALWRAYSMLDPDIGPDGVTKLSPPRRLIYPYYGFFTDPNPVHADVTTRRQRVVNGIHPELVKAAFPHLTVMYYGDWEDYHKLGAPFVFDRLVVADRTAATHGVRDDEAIYAAAFKAQGPSEHWWEPVRRTLATYFEVYGAQAPKKVVTYVSRQSHADGLRLSPSDHNEFVAALMDLERDGIEVHVVSDVDGETSWSDRLRAITRSTVVVGVHDNGLVDCAFMQRNPQATLMELFPPQTFARDQEIIARSLNIQYMAWWNDKRFTSDNLPVVSPPHDHHTDYASVSLHHYTYSTAMSSPGQLPPGWIAEWNEANQRYLFVETASGHTQWEEPTGAPQSQGPPEASVPTAATHGHGKRRQYAAGQTQAYYSTDQLSTAGAGYYSGASNESTLVSQEAGGQLFTPGLAGEGQFQSQQQAPGQPQYFQPDQGAGYAQQPMGYGQQQPAYGQQQPPAFGKSPMDNLTNQFGSMGMGGQKQFQLNTVNLLTSPPDPRDLHVPPPEIRLPPGSSLSPAPTAVADYSYQRLTMNAVPTTSSLLGKSKVPLALVITPYRTLDEGDEAIPLVSDVIARCRRCRMYINPYVQFIDGGNRWRCCMCNMSNEVPQTFDWDQARGQPGDRWQRAELNHSVVEFVAPTEYMVRAPQPAVYVFLIDVSHSAVQSGMVATATRALLENLDRIPNDENMTKIGIICYDVSLYFFSMVPGSTESSMLVVSDVDDVFLPKPTDLLVNLTEARPALEALLGTIGDMFKDNNIIGSALGPALQAGSKLMAPIGGKILALASSLPSVGEGALKNREDPKILGTSKESSLLQAANSFYKTFAIDCSRAQVTVDMFLFSAGYQDVATLANLPHYTTGNTYYYPAFNAARSEDAIKFAHEFGEVVAMPIMLECITRVRASRGLRMASFHGNFFVRSTDLLAMPTVPQNQSYAIEVEIEDTLTTPFVVLQTGMLHTTCFGERRLRVVTTAYPTTSNLSEVFASVDQIAVATLLANKAVERSLSYKLEDARDYIFKRLVDILIAYKSSMTAAGAGASAQLAIAENTKMLPVLVLGLLKNVGIRQSAQVPPDIRAYSQSLLTSLPSQLLVPYLYPCFYSLHTMPPEAGTVGEQGVIMPPALPLTSERLERHGLFLIEDGQVIFLWVGRDAVPQLIMDVFDLPNYDSLRGGKTTLPLLDNPFSQRVNAVIQKTREMRRGVFYPHLYVVKEDGEPPLRLWALSSLIQDRADVLPSYQQFINQLKDKVP</sequence>
<evidence type="ECO:0000259" key="13">
    <source>
        <dbReference type="PROSITE" id="PS50020"/>
    </source>
</evidence>
<keyword evidence="5" id="KW-0813">Transport</keyword>
<dbReference type="Gene3D" id="1.20.120.730">
    <property type="entry name" value="Sec23/Sec24 helical domain"/>
    <property type="match status" value="1"/>
</dbReference>
<evidence type="ECO:0000256" key="6">
    <source>
        <dbReference type="ARBA" id="ARBA00022490"/>
    </source>
</evidence>
<dbReference type="InterPro" id="IPR036020">
    <property type="entry name" value="WW_dom_sf"/>
</dbReference>
<evidence type="ECO:0000256" key="10">
    <source>
        <dbReference type="ARBA" id="ARBA00023034"/>
    </source>
</evidence>
<evidence type="ECO:0000256" key="9">
    <source>
        <dbReference type="ARBA" id="ARBA00022927"/>
    </source>
</evidence>
<keyword evidence="6" id="KW-0963">Cytoplasm</keyword>
<comment type="subcellular location">
    <subcellularLocation>
        <location evidence="2">Cytoplasm</location>
    </subcellularLocation>
    <subcellularLocation>
        <location evidence="3">Endoplasmic reticulum membrane</location>
    </subcellularLocation>
    <subcellularLocation>
        <location evidence="1">Golgi apparatus membrane</location>
    </subcellularLocation>
</comment>
<dbReference type="SMART" id="SM00456">
    <property type="entry name" value="WW"/>
    <property type="match status" value="1"/>
</dbReference>
<dbReference type="PROSITE" id="PS50020">
    <property type="entry name" value="WW_DOMAIN_2"/>
    <property type="match status" value="1"/>
</dbReference>
<dbReference type="Gene3D" id="2.30.30.380">
    <property type="entry name" value="Zn-finger domain of Sec23/24"/>
    <property type="match status" value="1"/>
</dbReference>
<dbReference type="SUPFAM" id="SSF82919">
    <property type="entry name" value="Zn-finger domain of Sec23/24"/>
    <property type="match status" value="1"/>
</dbReference>
<dbReference type="Pfam" id="PF04815">
    <property type="entry name" value="Sec23_helical"/>
    <property type="match status" value="1"/>
</dbReference>
<dbReference type="GO" id="GO:0005789">
    <property type="term" value="C:endoplasmic reticulum membrane"/>
    <property type="evidence" value="ECO:0007669"/>
    <property type="project" value="UniProtKB-SubCell"/>
</dbReference>